<feature type="region of interest" description="Disordered" evidence="1">
    <location>
        <begin position="1"/>
        <end position="33"/>
    </location>
</feature>
<dbReference type="EMBL" id="CP064981">
    <property type="protein sequence ID" value="QQR92151.1"/>
    <property type="molecule type" value="Genomic_DNA"/>
</dbReference>
<reference evidence="2" key="1">
    <citation type="submission" date="2020-11" db="EMBL/GenBank/DDBJ databases">
        <title>Connecting structure to function with the recovery of over 1000 high-quality activated sludge metagenome-assembled genomes encoding full-length rRNA genes using long-read sequencing.</title>
        <authorList>
            <person name="Singleton C.M."/>
            <person name="Petriglieri F."/>
            <person name="Kristensen J.M."/>
            <person name="Kirkegaard R.H."/>
            <person name="Michaelsen T.Y."/>
            <person name="Andersen M.H."/>
            <person name="Karst S.M."/>
            <person name="Dueholm M.S."/>
            <person name="Nielsen P.H."/>
            <person name="Albertsen M."/>
        </authorList>
    </citation>
    <scope>NUCLEOTIDE SEQUENCE</scope>
    <source>
        <strain evidence="2">Fred_18-Q3-R57-64_BAT3C.431</strain>
    </source>
</reference>
<feature type="compositionally biased region" description="Basic residues" evidence="1">
    <location>
        <begin position="1"/>
        <end position="15"/>
    </location>
</feature>
<proteinExistence type="predicted"/>
<evidence type="ECO:0000256" key="1">
    <source>
        <dbReference type="SAM" id="MobiDB-lite"/>
    </source>
</evidence>
<protein>
    <submittedName>
        <fullName evidence="2">Uncharacterized protein</fullName>
    </submittedName>
</protein>
<dbReference type="Proteomes" id="UP000596004">
    <property type="component" value="Chromosome"/>
</dbReference>
<name>A0A7T9I1L5_9ARCH</name>
<accession>A0A7T9I1L5</accession>
<dbReference type="AlphaFoldDB" id="A0A7T9I1L5"/>
<gene>
    <name evidence="2" type="ORF">IPJ89_03245</name>
</gene>
<evidence type="ECO:0000313" key="2">
    <source>
        <dbReference type="EMBL" id="QQR92151.1"/>
    </source>
</evidence>
<organism evidence="2">
    <name type="scientific">Candidatus Iainarchaeum sp</name>
    <dbReference type="NCBI Taxonomy" id="3101447"/>
    <lineage>
        <taxon>Archaea</taxon>
        <taxon>Candidatus Iainarchaeota</taxon>
        <taxon>Candidatus Iainarchaeia</taxon>
        <taxon>Candidatus Iainarchaeales</taxon>
        <taxon>Candidatus Iainarchaeaceae</taxon>
        <taxon>Candidatus Iainarchaeum</taxon>
    </lineage>
</organism>
<sequence>MASPRKPRSSRKPFPPRKPEPIIGFQERAPGQPGRYRRGELLLLYEALPKQTSALGIVFSRSGEIKFPRYETVGGELGPLKRVPGAVVVSTLPRAQRAQFHKQESVAAEYKKLFDVGSEIAHIHAYLVRHGKPLTPEEKKRLKGKLATLANTIGLRSRKESKSNAVQRLSRAIELADSNPNAMLLSLIGAHNDLAVRLSALRRMIPKTVRTMQSVASRFFSERNRSWKKIHDSRQRLAKGTLTAEGKADLQREIDSFSNRFIFDAGMVDDMRRWKSPAARTRIASNQLRLVYENIDFWQKRGEAHWVEPWMRHVVNALAKERGTQTPAEMAYHALQRKDFAAAKKALEPFAEAT</sequence>